<feature type="domain" description="C2H2-type" evidence="7">
    <location>
        <begin position="189"/>
        <end position="216"/>
    </location>
</feature>
<gene>
    <name evidence="10" type="primary">LOC113511469</name>
</gene>
<dbReference type="InterPro" id="IPR013087">
    <property type="entry name" value="Znf_C2H2_type"/>
</dbReference>
<dbReference type="PROSITE" id="PS00028">
    <property type="entry name" value="ZINC_FINGER_C2H2_1"/>
    <property type="match status" value="4"/>
</dbReference>
<dbReference type="AlphaFoldDB" id="A0A6J1WC19"/>
<dbReference type="KEGG" id="gmw:113511469"/>
<evidence type="ECO:0000256" key="1">
    <source>
        <dbReference type="ARBA" id="ARBA00022723"/>
    </source>
</evidence>
<dbReference type="GO" id="GO:0008270">
    <property type="term" value="F:zinc ion binding"/>
    <property type="evidence" value="ECO:0007669"/>
    <property type="project" value="UniProtKB-UniRule"/>
</dbReference>
<organism evidence="9 10">
    <name type="scientific">Galleria mellonella</name>
    <name type="common">Greater wax moth</name>
    <dbReference type="NCBI Taxonomy" id="7137"/>
    <lineage>
        <taxon>Eukaryota</taxon>
        <taxon>Metazoa</taxon>
        <taxon>Ecdysozoa</taxon>
        <taxon>Arthropoda</taxon>
        <taxon>Hexapoda</taxon>
        <taxon>Insecta</taxon>
        <taxon>Pterygota</taxon>
        <taxon>Neoptera</taxon>
        <taxon>Endopterygota</taxon>
        <taxon>Lepidoptera</taxon>
        <taxon>Glossata</taxon>
        <taxon>Ditrysia</taxon>
        <taxon>Pyraloidea</taxon>
        <taxon>Pyralidae</taxon>
        <taxon>Galleriinae</taxon>
        <taxon>Galleria</taxon>
    </lineage>
</organism>
<dbReference type="GO" id="GO:0000977">
    <property type="term" value="F:RNA polymerase II transcription regulatory region sequence-specific DNA binding"/>
    <property type="evidence" value="ECO:0007669"/>
    <property type="project" value="TreeGrafter"/>
</dbReference>
<feature type="binding site" evidence="6">
    <location>
        <position position="100"/>
    </location>
    <ligand>
        <name>Zn(2+)</name>
        <dbReference type="ChEBI" id="CHEBI:29105"/>
    </ligand>
</feature>
<dbReference type="Gene3D" id="3.40.1800.20">
    <property type="match status" value="1"/>
</dbReference>
<evidence type="ECO:0000313" key="10">
    <source>
        <dbReference type="RefSeq" id="XP_026750893.2"/>
    </source>
</evidence>
<evidence type="ECO:0000313" key="9">
    <source>
        <dbReference type="Proteomes" id="UP001652740"/>
    </source>
</evidence>
<evidence type="ECO:0000259" key="8">
    <source>
        <dbReference type="PROSITE" id="PS51915"/>
    </source>
</evidence>
<sequence>MTTLILAHKLLSVKLDKAEFEKNKWLRYDNTEKKDKMIKPLKGIIDQQIPDKTCRLCLKPGLLPIFESNPDTNIANNIKCILGIEISDKDGKPQHICKSCATVVNSAVELKQIAEITQWRLEQELEMVSETTSEQERQTVQKHHGGYFIESGTHISREWICSRCKRIFQNHEEFMEHEQLETCRKVKCYVCETCGVEVKTVTCLKRHRLIHTGELHYPCTSCPYRARTKYALIVHQRSHTGDRPVRCPHCPATFPNSSNLASHRRSHFPPAYHCHLCQKGFKFKEGLRNHMASQHSNAKPFTCLSCGKAFSTRKMIRRHERKAHNRPKMRSGVVPSYVKQLQEL</sequence>
<dbReference type="PROSITE" id="PS50157">
    <property type="entry name" value="ZINC_FINGER_C2H2_2"/>
    <property type="match status" value="5"/>
</dbReference>
<dbReference type="RefSeq" id="XP_026750893.2">
    <property type="nucleotide sequence ID" value="XM_026895092.3"/>
</dbReference>
<dbReference type="InterPro" id="IPR036236">
    <property type="entry name" value="Znf_C2H2_sf"/>
</dbReference>
<dbReference type="GO" id="GO:0005634">
    <property type="term" value="C:nucleus"/>
    <property type="evidence" value="ECO:0007669"/>
    <property type="project" value="InterPro"/>
</dbReference>
<reference evidence="10" key="1">
    <citation type="submission" date="2025-08" db="UniProtKB">
        <authorList>
            <consortium name="RefSeq"/>
        </authorList>
    </citation>
    <scope>IDENTIFICATION</scope>
    <source>
        <tissue evidence="10">Whole larvae</tissue>
    </source>
</reference>
<feature type="domain" description="C2H2-type" evidence="7">
    <location>
        <begin position="301"/>
        <end position="329"/>
    </location>
</feature>
<dbReference type="PROSITE" id="PS51915">
    <property type="entry name" value="ZAD"/>
    <property type="match status" value="1"/>
</dbReference>
<name>A0A6J1WC19_GALME</name>
<keyword evidence="2" id="KW-0677">Repeat</keyword>
<keyword evidence="3 5" id="KW-0863">Zinc-finger</keyword>
<dbReference type="GeneID" id="113511469"/>
<keyword evidence="9" id="KW-1185">Reference proteome</keyword>
<feature type="domain" description="C2H2-type" evidence="7">
    <location>
        <begin position="217"/>
        <end position="244"/>
    </location>
</feature>
<feature type="binding site" evidence="6">
    <location>
        <position position="97"/>
    </location>
    <ligand>
        <name>Zn(2+)</name>
        <dbReference type="ChEBI" id="CHEBI:29105"/>
    </ligand>
</feature>
<dbReference type="Pfam" id="PF07776">
    <property type="entry name" value="zf-AD"/>
    <property type="match status" value="1"/>
</dbReference>
<dbReference type="Gene3D" id="3.30.160.60">
    <property type="entry name" value="Classic Zinc Finger"/>
    <property type="match status" value="3"/>
</dbReference>
<keyword evidence="4 6" id="KW-0862">Zinc</keyword>
<dbReference type="Proteomes" id="UP001652740">
    <property type="component" value="Unplaced"/>
</dbReference>
<dbReference type="InParanoid" id="A0A6J1WC19"/>
<dbReference type="SMART" id="SM00355">
    <property type="entry name" value="ZnF_C2H2"/>
    <property type="match status" value="6"/>
</dbReference>
<proteinExistence type="predicted"/>
<dbReference type="InterPro" id="IPR012934">
    <property type="entry name" value="Znf_AD"/>
</dbReference>
<accession>A0A6J1WC19</accession>
<evidence type="ECO:0000256" key="2">
    <source>
        <dbReference type="ARBA" id="ARBA00022737"/>
    </source>
</evidence>
<dbReference type="SUPFAM" id="SSF57667">
    <property type="entry name" value="beta-beta-alpha zinc fingers"/>
    <property type="match status" value="3"/>
</dbReference>
<feature type="binding site" evidence="6">
    <location>
        <position position="54"/>
    </location>
    <ligand>
        <name>Zn(2+)</name>
        <dbReference type="ChEBI" id="CHEBI:29105"/>
    </ligand>
</feature>
<feature type="domain" description="C2H2-type" evidence="7">
    <location>
        <begin position="272"/>
        <end position="300"/>
    </location>
</feature>
<dbReference type="SMART" id="SM00868">
    <property type="entry name" value="zf-AD"/>
    <property type="match status" value="1"/>
</dbReference>
<evidence type="ECO:0000256" key="6">
    <source>
        <dbReference type="PROSITE-ProRule" id="PRU01263"/>
    </source>
</evidence>
<dbReference type="GO" id="GO:0000981">
    <property type="term" value="F:DNA-binding transcription factor activity, RNA polymerase II-specific"/>
    <property type="evidence" value="ECO:0007669"/>
    <property type="project" value="TreeGrafter"/>
</dbReference>
<feature type="binding site" evidence="6">
    <location>
        <position position="57"/>
    </location>
    <ligand>
        <name>Zn(2+)</name>
        <dbReference type="ChEBI" id="CHEBI:29105"/>
    </ligand>
</feature>
<dbReference type="PANTHER" id="PTHR24379:SF127">
    <property type="entry name" value="BLOODY FINGERS-RELATED"/>
    <property type="match status" value="1"/>
</dbReference>
<keyword evidence="1 6" id="KW-0479">Metal-binding</keyword>
<feature type="domain" description="C2H2-type" evidence="7">
    <location>
        <begin position="245"/>
        <end position="267"/>
    </location>
</feature>
<dbReference type="PANTHER" id="PTHR24379">
    <property type="entry name" value="KRAB AND ZINC FINGER DOMAIN-CONTAINING"/>
    <property type="match status" value="1"/>
</dbReference>
<protein>
    <submittedName>
        <fullName evidence="10">Zinc finger protein 679-like</fullName>
    </submittedName>
</protein>
<feature type="domain" description="ZAD" evidence="8">
    <location>
        <begin position="52"/>
        <end position="124"/>
    </location>
</feature>
<evidence type="ECO:0000256" key="4">
    <source>
        <dbReference type="ARBA" id="ARBA00022833"/>
    </source>
</evidence>
<evidence type="ECO:0000256" key="5">
    <source>
        <dbReference type="PROSITE-ProRule" id="PRU00042"/>
    </source>
</evidence>
<evidence type="ECO:0000256" key="3">
    <source>
        <dbReference type="ARBA" id="ARBA00022771"/>
    </source>
</evidence>
<dbReference type="Pfam" id="PF00096">
    <property type="entry name" value="zf-C2H2"/>
    <property type="match status" value="4"/>
</dbReference>
<evidence type="ECO:0000259" key="7">
    <source>
        <dbReference type="PROSITE" id="PS50157"/>
    </source>
</evidence>
<dbReference type="SUPFAM" id="SSF57716">
    <property type="entry name" value="Glucocorticoid receptor-like (DNA-binding domain)"/>
    <property type="match status" value="1"/>
</dbReference>